<comment type="caution">
    <text evidence="7">The sequence shown here is derived from an EMBL/GenBank/DDBJ whole genome shotgun (WGS) entry which is preliminary data.</text>
</comment>
<dbReference type="InterPro" id="IPR036271">
    <property type="entry name" value="Tet_transcr_reg_TetR-rel_C_sf"/>
</dbReference>
<keyword evidence="1" id="KW-0805">Transcription regulation</keyword>
<evidence type="ECO:0000313" key="8">
    <source>
        <dbReference type="Proteomes" id="UP000292781"/>
    </source>
</evidence>
<dbReference type="PANTHER" id="PTHR30055:SF148">
    <property type="entry name" value="TETR-FAMILY TRANSCRIPTIONAL REGULATOR"/>
    <property type="match status" value="1"/>
</dbReference>
<keyword evidence="2 4" id="KW-0238">DNA-binding</keyword>
<dbReference type="InterPro" id="IPR001647">
    <property type="entry name" value="HTH_TetR"/>
</dbReference>
<dbReference type="EMBL" id="SJFN01000004">
    <property type="protein sequence ID" value="TBW40428.1"/>
    <property type="molecule type" value="Genomic_DNA"/>
</dbReference>
<proteinExistence type="predicted"/>
<dbReference type="InterPro" id="IPR050109">
    <property type="entry name" value="HTH-type_TetR-like_transc_reg"/>
</dbReference>
<dbReference type="PANTHER" id="PTHR30055">
    <property type="entry name" value="HTH-TYPE TRANSCRIPTIONAL REGULATOR RUTR"/>
    <property type="match status" value="1"/>
</dbReference>
<dbReference type="GO" id="GO:0000976">
    <property type="term" value="F:transcription cis-regulatory region binding"/>
    <property type="evidence" value="ECO:0007669"/>
    <property type="project" value="TreeGrafter"/>
</dbReference>
<dbReference type="GO" id="GO:0003700">
    <property type="term" value="F:DNA-binding transcription factor activity"/>
    <property type="evidence" value="ECO:0007669"/>
    <property type="project" value="TreeGrafter"/>
</dbReference>
<evidence type="ECO:0000313" key="7">
    <source>
        <dbReference type="EMBL" id="TBW40428.1"/>
    </source>
</evidence>
<dbReference type="SUPFAM" id="SSF48498">
    <property type="entry name" value="Tetracyclin repressor-like, C-terminal domain"/>
    <property type="match status" value="1"/>
</dbReference>
<name>A0A4Q9VYC7_9HYPH</name>
<evidence type="ECO:0000259" key="6">
    <source>
        <dbReference type="PROSITE" id="PS50977"/>
    </source>
</evidence>
<feature type="region of interest" description="Disordered" evidence="5">
    <location>
        <begin position="1"/>
        <end position="23"/>
    </location>
</feature>
<dbReference type="RefSeq" id="WP_131306590.1">
    <property type="nucleotide sequence ID" value="NZ_SJFN01000004.1"/>
</dbReference>
<keyword evidence="3" id="KW-0804">Transcription</keyword>
<dbReference type="PRINTS" id="PR00455">
    <property type="entry name" value="HTHTETR"/>
</dbReference>
<reference evidence="7 8" key="1">
    <citation type="submission" date="2019-02" db="EMBL/GenBank/DDBJ databases">
        <title>Siculibacillus lacustris gen. nov., sp. nov., a new rosette-forming bacterium isolated from a freshwater crater lake (Lake St. Ana, Romania).</title>
        <authorList>
            <person name="Felfoldi T."/>
            <person name="Marton Z."/>
            <person name="Szabo A."/>
            <person name="Mentes A."/>
            <person name="Boka K."/>
            <person name="Marialigeti K."/>
            <person name="Mathe I."/>
            <person name="Koncz M."/>
            <person name="Schumann P."/>
            <person name="Toth E."/>
        </authorList>
    </citation>
    <scope>NUCLEOTIDE SEQUENCE [LARGE SCALE GENOMIC DNA]</scope>
    <source>
        <strain evidence="7 8">SA-279</strain>
    </source>
</reference>
<dbReference type="Gene3D" id="1.10.10.60">
    <property type="entry name" value="Homeodomain-like"/>
    <property type="match status" value="1"/>
</dbReference>
<evidence type="ECO:0000256" key="2">
    <source>
        <dbReference type="ARBA" id="ARBA00023125"/>
    </source>
</evidence>
<dbReference type="Pfam" id="PF00440">
    <property type="entry name" value="TetR_N"/>
    <property type="match status" value="1"/>
</dbReference>
<dbReference type="PROSITE" id="PS50977">
    <property type="entry name" value="HTH_TETR_2"/>
    <property type="match status" value="1"/>
</dbReference>
<feature type="DNA-binding region" description="H-T-H motif" evidence="4">
    <location>
        <begin position="45"/>
        <end position="64"/>
    </location>
</feature>
<protein>
    <submittedName>
        <fullName evidence="7">TetR/AcrR family transcriptional regulator</fullName>
    </submittedName>
</protein>
<evidence type="ECO:0000256" key="1">
    <source>
        <dbReference type="ARBA" id="ARBA00023015"/>
    </source>
</evidence>
<organism evidence="7 8">
    <name type="scientific">Siculibacillus lacustris</name>
    <dbReference type="NCBI Taxonomy" id="1549641"/>
    <lineage>
        <taxon>Bacteria</taxon>
        <taxon>Pseudomonadati</taxon>
        <taxon>Pseudomonadota</taxon>
        <taxon>Alphaproteobacteria</taxon>
        <taxon>Hyphomicrobiales</taxon>
        <taxon>Ancalomicrobiaceae</taxon>
        <taxon>Siculibacillus</taxon>
    </lineage>
</organism>
<sequence length="203" mass="22043">MSDPVPPLTAPTRHSAGPRRSEASHAAILDAAEAILAERGSGGLTFEAVARRAGAGKPTLYRWWPNRTALLLEVYDRRKHRELPDHDTGDLAGDLLAVLADLWRFWRETPAGRAYAGIIAEAQQDDAARAVIAGQWTAPNFSLTPIFDRALARGDLTDAGEALTLREYVAAMNWFRLLTGRLDPADLPGLVATLIAGRTARRG</sequence>
<gene>
    <name evidence="7" type="ORF">EYW49_04405</name>
</gene>
<feature type="domain" description="HTH tetR-type" evidence="6">
    <location>
        <begin position="22"/>
        <end position="82"/>
    </location>
</feature>
<dbReference type="Proteomes" id="UP000292781">
    <property type="component" value="Unassembled WGS sequence"/>
</dbReference>
<dbReference type="Pfam" id="PF16859">
    <property type="entry name" value="TetR_C_11"/>
    <property type="match status" value="1"/>
</dbReference>
<keyword evidence="8" id="KW-1185">Reference proteome</keyword>
<dbReference type="AlphaFoldDB" id="A0A4Q9VYC7"/>
<dbReference type="InterPro" id="IPR011075">
    <property type="entry name" value="TetR_C"/>
</dbReference>
<dbReference type="InterPro" id="IPR009057">
    <property type="entry name" value="Homeodomain-like_sf"/>
</dbReference>
<dbReference type="SUPFAM" id="SSF46689">
    <property type="entry name" value="Homeodomain-like"/>
    <property type="match status" value="1"/>
</dbReference>
<evidence type="ECO:0000256" key="3">
    <source>
        <dbReference type="ARBA" id="ARBA00023163"/>
    </source>
</evidence>
<dbReference type="OrthoDB" id="9796019at2"/>
<evidence type="ECO:0000256" key="4">
    <source>
        <dbReference type="PROSITE-ProRule" id="PRU00335"/>
    </source>
</evidence>
<accession>A0A4Q9VYC7</accession>
<evidence type="ECO:0000256" key="5">
    <source>
        <dbReference type="SAM" id="MobiDB-lite"/>
    </source>
</evidence>
<dbReference type="Gene3D" id="1.10.357.10">
    <property type="entry name" value="Tetracycline Repressor, domain 2"/>
    <property type="match status" value="1"/>
</dbReference>